<evidence type="ECO:0000256" key="1">
    <source>
        <dbReference type="SAM" id="MobiDB-lite"/>
    </source>
</evidence>
<proteinExistence type="predicted"/>
<keyword evidence="3" id="KW-1185">Reference proteome</keyword>
<organism evidence="2 3">
    <name type="scientific">Forsythia ovata</name>
    <dbReference type="NCBI Taxonomy" id="205694"/>
    <lineage>
        <taxon>Eukaryota</taxon>
        <taxon>Viridiplantae</taxon>
        <taxon>Streptophyta</taxon>
        <taxon>Embryophyta</taxon>
        <taxon>Tracheophyta</taxon>
        <taxon>Spermatophyta</taxon>
        <taxon>Magnoliopsida</taxon>
        <taxon>eudicotyledons</taxon>
        <taxon>Gunneridae</taxon>
        <taxon>Pentapetalae</taxon>
        <taxon>asterids</taxon>
        <taxon>lamiids</taxon>
        <taxon>Lamiales</taxon>
        <taxon>Oleaceae</taxon>
        <taxon>Forsythieae</taxon>
        <taxon>Forsythia</taxon>
    </lineage>
</organism>
<evidence type="ECO:0000313" key="3">
    <source>
        <dbReference type="Proteomes" id="UP001604277"/>
    </source>
</evidence>
<dbReference type="Proteomes" id="UP001604277">
    <property type="component" value="Unassembled WGS sequence"/>
</dbReference>
<feature type="compositionally biased region" description="Gly residues" evidence="1">
    <location>
        <begin position="67"/>
        <end position="84"/>
    </location>
</feature>
<feature type="region of interest" description="Disordered" evidence="1">
    <location>
        <begin position="67"/>
        <end position="125"/>
    </location>
</feature>
<dbReference type="EMBL" id="JBFOLJ010000009">
    <property type="protein sequence ID" value="KAL2508112.1"/>
    <property type="molecule type" value="Genomic_DNA"/>
</dbReference>
<evidence type="ECO:0000313" key="2">
    <source>
        <dbReference type="EMBL" id="KAL2508112.1"/>
    </source>
</evidence>
<feature type="region of interest" description="Disordered" evidence="1">
    <location>
        <begin position="17"/>
        <end position="50"/>
    </location>
</feature>
<gene>
    <name evidence="2" type="ORF">Fot_31759</name>
</gene>
<reference evidence="3" key="1">
    <citation type="submission" date="2024-07" db="EMBL/GenBank/DDBJ databases">
        <title>Two chromosome-level genome assemblies of Korean endemic species Abeliophyllum distichum and Forsythia ovata (Oleaceae).</title>
        <authorList>
            <person name="Jang H."/>
        </authorList>
    </citation>
    <scope>NUCLEOTIDE SEQUENCE [LARGE SCALE GENOMIC DNA]</scope>
</reference>
<sequence>MVGISSSIPFAPKVTSEMPSVLSPIGSVSPSKSFRQSRKRKPQILSTIDDGGVDHLDLVGDGSTGCGDDGTFGSGDDGGGGGSLGFERGRTYVGGRLSTSGRGDGVGRPLGFGGGGTTECGGGETFSSRGRALGFSGGGNTGGGGSEAFGLDGHGFGGGGTIGNGDGRIFGSMGRPLGFGGGVTNRSGGSGTFVPGGDGGGIGLCGFGGGGTTFGMGGNGGGGPLGFGGSSKTFGLDDGGGGGALGFGVGRV</sequence>
<accession>A0ABD1T5Y8</accession>
<comment type="caution">
    <text evidence="2">The sequence shown here is derived from an EMBL/GenBank/DDBJ whole genome shotgun (WGS) entry which is preliminary data.</text>
</comment>
<dbReference type="AlphaFoldDB" id="A0ABD1T5Y8"/>
<name>A0ABD1T5Y8_9LAMI</name>
<feature type="compositionally biased region" description="Gly residues" evidence="1">
    <location>
        <begin position="102"/>
        <end position="124"/>
    </location>
</feature>
<protein>
    <submittedName>
        <fullName evidence="2">Uncharacterized protein</fullName>
    </submittedName>
</protein>